<name>A0A1F6N9Z9_9BACT</name>
<accession>A0A1F6N9Z9</accession>
<comment type="caution">
    <text evidence="1">The sequence shown here is derived from an EMBL/GenBank/DDBJ whole genome shotgun (WGS) entry which is preliminary data.</text>
</comment>
<sequence>MNAGINRVMREARTQLMEEGWSFAYHSDPFTMVHHKGYLLSISHERGWCFVLVPPKEEWNRLKPALWFYKWEDFWMTLDIHGLRGLKAA</sequence>
<evidence type="ECO:0000313" key="2">
    <source>
        <dbReference type="Proteomes" id="UP000178726"/>
    </source>
</evidence>
<dbReference type="EMBL" id="MFQK01000041">
    <property type="protein sequence ID" value="OGH80550.1"/>
    <property type="molecule type" value="Genomic_DNA"/>
</dbReference>
<dbReference type="STRING" id="1798689.A3I29_02815"/>
<reference evidence="1 2" key="1">
    <citation type="journal article" date="2016" name="Nat. Commun.">
        <title>Thousands of microbial genomes shed light on interconnected biogeochemical processes in an aquifer system.</title>
        <authorList>
            <person name="Anantharaman K."/>
            <person name="Brown C.T."/>
            <person name="Hug L.A."/>
            <person name="Sharon I."/>
            <person name="Castelle C.J."/>
            <person name="Probst A.J."/>
            <person name="Thomas B.C."/>
            <person name="Singh A."/>
            <person name="Wilkins M.J."/>
            <person name="Karaoz U."/>
            <person name="Brodie E.L."/>
            <person name="Williams K.H."/>
            <person name="Hubbard S.S."/>
            <person name="Banfield J.F."/>
        </authorList>
    </citation>
    <scope>NUCLEOTIDE SEQUENCE [LARGE SCALE GENOMIC DNA]</scope>
</reference>
<organism evidence="1 2">
    <name type="scientific">Candidatus Magasanikbacteria bacterium RIFCSPLOWO2_02_FULL_44_11</name>
    <dbReference type="NCBI Taxonomy" id="1798689"/>
    <lineage>
        <taxon>Bacteria</taxon>
        <taxon>Candidatus Magasanikiibacteriota</taxon>
    </lineage>
</organism>
<gene>
    <name evidence="1" type="ORF">A3I29_02815</name>
</gene>
<dbReference type="Proteomes" id="UP000178726">
    <property type="component" value="Unassembled WGS sequence"/>
</dbReference>
<protein>
    <submittedName>
        <fullName evidence="1">Uncharacterized protein</fullName>
    </submittedName>
</protein>
<proteinExistence type="predicted"/>
<dbReference type="AlphaFoldDB" id="A0A1F6N9Z9"/>
<evidence type="ECO:0000313" key="1">
    <source>
        <dbReference type="EMBL" id="OGH80550.1"/>
    </source>
</evidence>